<keyword evidence="4 8" id="KW-0812">Transmembrane</keyword>
<feature type="transmembrane region" description="Helical" evidence="8">
    <location>
        <begin position="125"/>
        <end position="145"/>
    </location>
</feature>
<dbReference type="PANTHER" id="PTHR22926:SF3">
    <property type="entry name" value="UNDECAPRENYL-PHOSPHATE ALPHA-N-ACETYLGLUCOSAMINYL 1-PHOSPHATE TRANSFERASE"/>
    <property type="match status" value="1"/>
</dbReference>
<name>A0A940WTC0_9BACI</name>
<dbReference type="PANTHER" id="PTHR22926">
    <property type="entry name" value="PHOSPHO-N-ACETYLMURAMOYL-PENTAPEPTIDE-TRANSFERASE"/>
    <property type="match status" value="1"/>
</dbReference>
<evidence type="ECO:0000313" key="9">
    <source>
        <dbReference type="EMBL" id="MBP3950062.1"/>
    </source>
</evidence>
<evidence type="ECO:0000256" key="8">
    <source>
        <dbReference type="SAM" id="Phobius"/>
    </source>
</evidence>
<dbReference type="GO" id="GO:0016780">
    <property type="term" value="F:phosphotransferase activity, for other substituted phosphate groups"/>
    <property type="evidence" value="ECO:0007669"/>
    <property type="project" value="InterPro"/>
</dbReference>
<feature type="binding site" evidence="7">
    <location>
        <position position="210"/>
    </location>
    <ligand>
        <name>Mg(2+)</name>
        <dbReference type="ChEBI" id="CHEBI:18420"/>
    </ligand>
</feature>
<dbReference type="InterPro" id="IPR000715">
    <property type="entry name" value="Glycosyl_transferase_4"/>
</dbReference>
<organism evidence="9 10">
    <name type="scientific">Halalkalibacter suaedae</name>
    <dbReference type="NCBI Taxonomy" id="2822140"/>
    <lineage>
        <taxon>Bacteria</taxon>
        <taxon>Bacillati</taxon>
        <taxon>Bacillota</taxon>
        <taxon>Bacilli</taxon>
        <taxon>Bacillales</taxon>
        <taxon>Bacillaceae</taxon>
        <taxon>Halalkalibacter</taxon>
    </lineage>
</organism>
<dbReference type="GO" id="GO:0044038">
    <property type="term" value="P:cell wall macromolecule biosynthetic process"/>
    <property type="evidence" value="ECO:0007669"/>
    <property type="project" value="TreeGrafter"/>
</dbReference>
<feature type="transmembrane region" description="Helical" evidence="8">
    <location>
        <begin position="181"/>
        <end position="199"/>
    </location>
</feature>
<feature type="transmembrane region" description="Helical" evidence="8">
    <location>
        <begin position="99"/>
        <end position="119"/>
    </location>
</feature>
<feature type="transmembrane region" description="Helical" evidence="8">
    <location>
        <begin position="70"/>
        <end position="87"/>
    </location>
</feature>
<feature type="binding site" evidence="7">
    <location>
        <position position="150"/>
    </location>
    <ligand>
        <name>Mg(2+)</name>
        <dbReference type="ChEBI" id="CHEBI:18420"/>
    </ligand>
</feature>
<keyword evidence="6 8" id="KW-0472">Membrane</keyword>
<dbReference type="GO" id="GO:0005886">
    <property type="term" value="C:plasma membrane"/>
    <property type="evidence" value="ECO:0007669"/>
    <property type="project" value="UniProtKB-SubCell"/>
</dbReference>
<evidence type="ECO:0000256" key="4">
    <source>
        <dbReference type="ARBA" id="ARBA00022692"/>
    </source>
</evidence>
<sequence>MELYILAFFVAFTVSLLSTPLVIKFAKAIGAVDQPDYRKVHKQVMPRMGGIAIIIGTIAGFLIVPVESPYITSIIVGAGIIVIVGLLDDLYTLSAKYKLIGQLLAAGIVVMSGLRIELINLPFDVQIQLGFVLSAILTVLWIVAITNAINLIDGLDGLAAGVSTIALASILAMAILDGQYLVVPIAIILIGSILGFLPFNFNPAKIFMGDTGALFLGYAIAVISVMGLFKSVTVFSLVIPIIILAIPIFDTIFAIVRRILNKKKISEPDKSHLHHCLLEMGFSHRKTVLIIYVVNIFFGVSAIVFSNAALWGSVIIIAVLLLLIELSAELIGLIGNRRKPLINMFRRFVLKRPVRKHSN</sequence>
<evidence type="ECO:0000256" key="1">
    <source>
        <dbReference type="ARBA" id="ARBA00004651"/>
    </source>
</evidence>
<reference evidence="9" key="1">
    <citation type="submission" date="2021-03" db="EMBL/GenBank/DDBJ databases">
        <title>Bacillus suaedae sp. nov., isolated from Suaeda aralocaspica.</title>
        <authorList>
            <person name="Lei R.F.R."/>
        </authorList>
    </citation>
    <scope>NUCLEOTIDE SEQUENCE</scope>
    <source>
        <strain evidence="9">YZJH907-2</strain>
    </source>
</reference>
<dbReference type="GO" id="GO:0071555">
    <property type="term" value="P:cell wall organization"/>
    <property type="evidence" value="ECO:0007669"/>
    <property type="project" value="TreeGrafter"/>
</dbReference>
<feature type="transmembrane region" description="Helical" evidence="8">
    <location>
        <begin position="287"/>
        <end position="305"/>
    </location>
</feature>
<evidence type="ECO:0000256" key="2">
    <source>
        <dbReference type="ARBA" id="ARBA00022475"/>
    </source>
</evidence>
<proteinExistence type="predicted"/>
<keyword evidence="2" id="KW-1003">Cell membrane</keyword>
<dbReference type="GO" id="GO:0046872">
    <property type="term" value="F:metal ion binding"/>
    <property type="evidence" value="ECO:0007669"/>
    <property type="project" value="UniProtKB-KW"/>
</dbReference>
<comment type="caution">
    <text evidence="9">The sequence shown here is derived from an EMBL/GenBank/DDBJ whole genome shotgun (WGS) entry which is preliminary data.</text>
</comment>
<evidence type="ECO:0000256" key="3">
    <source>
        <dbReference type="ARBA" id="ARBA00022679"/>
    </source>
</evidence>
<dbReference type="PROSITE" id="PS01348">
    <property type="entry name" value="MRAY_2"/>
    <property type="match status" value="1"/>
</dbReference>
<evidence type="ECO:0000256" key="7">
    <source>
        <dbReference type="PIRSR" id="PIRSR600715-1"/>
    </source>
</evidence>
<feature type="transmembrane region" description="Helical" evidence="8">
    <location>
        <begin position="6"/>
        <end position="23"/>
    </location>
</feature>
<evidence type="ECO:0000313" key="10">
    <source>
        <dbReference type="Proteomes" id="UP000678228"/>
    </source>
</evidence>
<dbReference type="InterPro" id="IPR018480">
    <property type="entry name" value="PNAcMuramoyl-5peptid_Trfase_CS"/>
</dbReference>
<dbReference type="Pfam" id="PF00953">
    <property type="entry name" value="Glycos_transf_4"/>
    <property type="match status" value="1"/>
</dbReference>
<evidence type="ECO:0000256" key="6">
    <source>
        <dbReference type="ARBA" id="ARBA00023136"/>
    </source>
</evidence>
<accession>A0A940WTC0</accession>
<dbReference type="GO" id="GO:0009103">
    <property type="term" value="P:lipopolysaccharide biosynthetic process"/>
    <property type="evidence" value="ECO:0007669"/>
    <property type="project" value="TreeGrafter"/>
</dbReference>
<keyword evidence="7" id="KW-0479">Metal-binding</keyword>
<keyword evidence="10" id="KW-1185">Reference proteome</keyword>
<feature type="transmembrane region" description="Helical" evidence="8">
    <location>
        <begin position="311"/>
        <end position="334"/>
    </location>
</feature>
<dbReference type="EMBL" id="JAGKSQ010000001">
    <property type="protein sequence ID" value="MBP3950062.1"/>
    <property type="molecule type" value="Genomic_DNA"/>
</dbReference>
<dbReference type="CDD" id="cd06853">
    <property type="entry name" value="GT_WecA_like"/>
    <property type="match status" value="1"/>
</dbReference>
<keyword evidence="7" id="KW-0460">Magnesium</keyword>
<comment type="subcellular location">
    <subcellularLocation>
        <location evidence="1">Cell membrane</location>
        <topology evidence="1">Multi-pass membrane protein</topology>
    </subcellularLocation>
</comment>
<feature type="transmembrane region" description="Helical" evidence="8">
    <location>
        <begin position="211"/>
        <end position="229"/>
    </location>
</feature>
<feature type="transmembrane region" description="Helical" evidence="8">
    <location>
        <begin position="235"/>
        <end position="256"/>
    </location>
</feature>
<feature type="transmembrane region" description="Helical" evidence="8">
    <location>
        <begin position="157"/>
        <end position="175"/>
    </location>
</feature>
<evidence type="ECO:0000256" key="5">
    <source>
        <dbReference type="ARBA" id="ARBA00022989"/>
    </source>
</evidence>
<protein>
    <submittedName>
        <fullName evidence="9">Undecaprenyl/decaprenyl-phosphate alpha-N-acetylglucosaminyl 1-phosphate transferase</fullName>
    </submittedName>
</protein>
<keyword evidence="5 8" id="KW-1133">Transmembrane helix</keyword>
<keyword evidence="3 9" id="KW-0808">Transferase</keyword>
<gene>
    <name evidence="9" type="ORF">J7W16_02880</name>
</gene>
<feature type="transmembrane region" description="Helical" evidence="8">
    <location>
        <begin position="44"/>
        <end position="64"/>
    </location>
</feature>
<dbReference type="Proteomes" id="UP000678228">
    <property type="component" value="Unassembled WGS sequence"/>
</dbReference>
<dbReference type="AlphaFoldDB" id="A0A940WTC0"/>
<comment type="cofactor">
    <cofactor evidence="7">
        <name>Mg(2+)</name>
        <dbReference type="ChEBI" id="CHEBI:18420"/>
    </cofactor>
</comment>